<dbReference type="AlphaFoldDB" id="A0AAE3JCV0"/>
<dbReference type="PROSITE" id="PS01125">
    <property type="entry name" value="ROK"/>
    <property type="match status" value="1"/>
</dbReference>
<dbReference type="InterPro" id="IPR049874">
    <property type="entry name" value="ROK_cs"/>
</dbReference>
<keyword evidence="6" id="KW-0418">Kinase</keyword>
<evidence type="ECO:0000256" key="5">
    <source>
        <dbReference type="ARBA" id="ARBA00022741"/>
    </source>
</evidence>
<evidence type="ECO:0000256" key="7">
    <source>
        <dbReference type="ARBA" id="ARBA00022833"/>
    </source>
</evidence>
<organism evidence="13 14">
    <name type="scientific">Anthropogastromicrobium aceti</name>
    <dbReference type="NCBI Taxonomy" id="2981768"/>
    <lineage>
        <taxon>Bacteria</taxon>
        <taxon>Bacillati</taxon>
        <taxon>Bacillota</taxon>
        <taxon>Clostridia</taxon>
        <taxon>Lachnospirales</taxon>
        <taxon>Lachnospiraceae</taxon>
        <taxon>Anthropogastromicrobium</taxon>
    </lineage>
</organism>
<accession>A0AAE3JCV0</accession>
<dbReference type="RefSeq" id="WP_066558101.1">
    <property type="nucleotide sequence ID" value="NZ_JAJEQN010000025.1"/>
</dbReference>
<evidence type="ECO:0000313" key="14">
    <source>
        <dbReference type="Proteomes" id="UP001198200"/>
    </source>
</evidence>
<dbReference type="GO" id="GO:0005524">
    <property type="term" value="F:ATP binding"/>
    <property type="evidence" value="ECO:0007669"/>
    <property type="project" value="UniProtKB-KW"/>
</dbReference>
<dbReference type="InterPro" id="IPR051804">
    <property type="entry name" value="Carb_Metab_Reg_Kinase/Isom"/>
</dbReference>
<evidence type="ECO:0000256" key="4">
    <source>
        <dbReference type="ARBA" id="ARBA00022723"/>
    </source>
</evidence>
<evidence type="ECO:0000256" key="1">
    <source>
        <dbReference type="ARBA" id="ARBA00001946"/>
    </source>
</evidence>
<keyword evidence="7" id="KW-0862">Zinc</keyword>
<dbReference type="FunFam" id="3.30.420.40:FF:000136">
    <property type="entry name" value="Putative fructokinase"/>
    <property type="match status" value="1"/>
</dbReference>
<evidence type="ECO:0000256" key="12">
    <source>
        <dbReference type="ARBA" id="ARBA00048451"/>
    </source>
</evidence>
<reference evidence="13 14" key="1">
    <citation type="submission" date="2021-10" db="EMBL/GenBank/DDBJ databases">
        <title>Anaerobic single-cell dispensing facilitates the cultivation of human gut bacteria.</title>
        <authorList>
            <person name="Afrizal A."/>
        </authorList>
    </citation>
    <scope>NUCLEOTIDE SEQUENCE [LARGE SCALE GENOMIC DNA]</scope>
    <source>
        <strain evidence="13 14">CLA-AA-H224</strain>
    </source>
</reference>
<evidence type="ECO:0000256" key="11">
    <source>
        <dbReference type="ARBA" id="ARBA00038887"/>
    </source>
</evidence>
<dbReference type="PANTHER" id="PTHR42742">
    <property type="entry name" value="TRANSCRIPTIONAL REPRESSOR MPRA"/>
    <property type="match status" value="1"/>
</dbReference>
<dbReference type="Proteomes" id="UP001198200">
    <property type="component" value="Unassembled WGS sequence"/>
</dbReference>
<comment type="caution">
    <text evidence="13">The sequence shown here is derived from an EMBL/GenBank/DDBJ whole genome shotgun (WGS) entry which is preliminary data.</text>
</comment>
<dbReference type="GO" id="GO:0008865">
    <property type="term" value="F:fructokinase activity"/>
    <property type="evidence" value="ECO:0007669"/>
    <property type="project" value="UniProtKB-EC"/>
</dbReference>
<dbReference type="GO" id="GO:0046872">
    <property type="term" value="F:metal ion binding"/>
    <property type="evidence" value="ECO:0007669"/>
    <property type="project" value="UniProtKB-KW"/>
</dbReference>
<dbReference type="EC" id="2.7.1.4" evidence="11"/>
<dbReference type="Pfam" id="PF00480">
    <property type="entry name" value="ROK"/>
    <property type="match status" value="1"/>
</dbReference>
<evidence type="ECO:0000256" key="9">
    <source>
        <dbReference type="ARBA" id="ARBA00022842"/>
    </source>
</evidence>
<keyword evidence="5" id="KW-0547">Nucleotide-binding</keyword>
<evidence type="ECO:0000256" key="10">
    <source>
        <dbReference type="ARBA" id="ARBA00023277"/>
    </source>
</evidence>
<name>A0AAE3JCV0_9FIRM</name>
<evidence type="ECO:0000256" key="3">
    <source>
        <dbReference type="ARBA" id="ARBA00022679"/>
    </source>
</evidence>
<dbReference type="SUPFAM" id="SSF53067">
    <property type="entry name" value="Actin-like ATPase domain"/>
    <property type="match status" value="1"/>
</dbReference>
<keyword evidence="8" id="KW-0067">ATP-binding</keyword>
<keyword evidence="14" id="KW-1185">Reference proteome</keyword>
<dbReference type="FunFam" id="3.30.420.40:FF:000153">
    <property type="entry name" value="Putative fructokinase"/>
    <property type="match status" value="1"/>
</dbReference>
<evidence type="ECO:0000313" key="13">
    <source>
        <dbReference type="EMBL" id="MCC2222023.1"/>
    </source>
</evidence>
<protein>
    <recommendedName>
        <fullName evidence="11">fructokinase</fullName>
        <ecNumber evidence="11">2.7.1.4</ecNumber>
    </recommendedName>
</protein>
<dbReference type="InterPro" id="IPR000600">
    <property type="entry name" value="ROK"/>
</dbReference>
<dbReference type="PANTHER" id="PTHR42742:SF3">
    <property type="entry name" value="FRUCTOKINASE"/>
    <property type="match status" value="1"/>
</dbReference>
<evidence type="ECO:0000256" key="2">
    <source>
        <dbReference type="ARBA" id="ARBA00006479"/>
    </source>
</evidence>
<dbReference type="Gene3D" id="3.30.420.40">
    <property type="match status" value="2"/>
</dbReference>
<proteinExistence type="inferred from homology"/>
<dbReference type="InterPro" id="IPR043129">
    <property type="entry name" value="ATPase_NBD"/>
</dbReference>
<keyword evidence="4" id="KW-0479">Metal-binding</keyword>
<comment type="catalytic activity">
    <reaction evidence="12">
        <text>D-fructose + ATP = D-fructose 6-phosphate + ADP + H(+)</text>
        <dbReference type="Rhea" id="RHEA:16125"/>
        <dbReference type="ChEBI" id="CHEBI:15378"/>
        <dbReference type="ChEBI" id="CHEBI:30616"/>
        <dbReference type="ChEBI" id="CHEBI:37721"/>
        <dbReference type="ChEBI" id="CHEBI:61527"/>
        <dbReference type="ChEBI" id="CHEBI:456216"/>
        <dbReference type="EC" id="2.7.1.4"/>
    </reaction>
</comment>
<dbReference type="EMBL" id="JAJEQN010000025">
    <property type="protein sequence ID" value="MCC2222023.1"/>
    <property type="molecule type" value="Genomic_DNA"/>
</dbReference>
<comment type="similarity">
    <text evidence="2">Belongs to the ROK (NagC/XylR) family.</text>
</comment>
<gene>
    <name evidence="13" type="ORF">LKD48_10310</name>
</gene>
<keyword evidence="9" id="KW-0460">Magnesium</keyword>
<dbReference type="CDD" id="cd24067">
    <property type="entry name" value="ASKHA_NBD_ROK_BsFRK-like"/>
    <property type="match status" value="1"/>
</dbReference>
<keyword evidence="3" id="KW-0808">Transferase</keyword>
<sequence length="292" mass="31907">MRIGALEGGGTKMVLAVCNENGEVLDRVSIPTETPEITMPKMIAYFKEQQVEALGIGFFGPVILNEQSPKYGCVGNTPKLAWKWYPVLDEFKKALQIPVGFDTDVNAAALGEATWGITKGLKNSIYITVGTGIGAGVIVDGKMLHGMQHPEGGHILVAPHPNDTYKGKCPYHGRCLEGMASGPAIEERWGKKAYELSDKKEVWELEAYYVAQGLVDMIMLLSPERIVLGGGVMHQTHVMDLIRKETLRMVNKYIDTEELSDIENYIVLPSLNDNQGILGCAKLGMDALTAAK</sequence>
<keyword evidence="10" id="KW-0119">Carbohydrate metabolism</keyword>
<evidence type="ECO:0000256" key="8">
    <source>
        <dbReference type="ARBA" id="ARBA00022840"/>
    </source>
</evidence>
<evidence type="ECO:0000256" key="6">
    <source>
        <dbReference type="ARBA" id="ARBA00022777"/>
    </source>
</evidence>
<comment type="cofactor">
    <cofactor evidence="1">
        <name>Mg(2+)</name>
        <dbReference type="ChEBI" id="CHEBI:18420"/>
    </cofactor>
</comment>